<dbReference type="EMBL" id="AP017313">
    <property type="protein sequence ID" value="BAU53002.1"/>
    <property type="molecule type" value="Genomic_DNA"/>
</dbReference>
<organism evidence="1 2">
    <name type="scientific">Mucilaginibacter gotjawali</name>
    <dbReference type="NCBI Taxonomy" id="1550579"/>
    <lineage>
        <taxon>Bacteria</taxon>
        <taxon>Pseudomonadati</taxon>
        <taxon>Bacteroidota</taxon>
        <taxon>Sphingobacteriia</taxon>
        <taxon>Sphingobacteriales</taxon>
        <taxon>Sphingobacteriaceae</taxon>
        <taxon>Mucilaginibacter</taxon>
    </lineage>
</organism>
<dbReference type="AlphaFoldDB" id="A0A110B1J1"/>
<gene>
    <name evidence="1" type="ORF">MgSA37_01169</name>
</gene>
<proteinExistence type="predicted"/>
<sequence length="153" mass="17229">MFESTQYQYSFKFSLGTLAVMAILMLLLLRNVLAVNSMLIWVVYGFCGTVFIGLSAIIIGKRLIPALKGDVALQLDDEGISDYIRDISINWADIKEITLLRGRSASTMKIELKFESDYGSEVAIPLRWIKGNDDEIYETTLAYFEQITPTDPS</sequence>
<name>A0A110B1J1_9SPHI</name>
<keyword evidence="2" id="KW-1185">Reference proteome</keyword>
<dbReference type="Proteomes" id="UP000218263">
    <property type="component" value="Chromosome"/>
</dbReference>
<protein>
    <submittedName>
        <fullName evidence="1">Uncharacterized protein</fullName>
    </submittedName>
</protein>
<accession>A0A110B1J1</accession>
<evidence type="ECO:0000313" key="1">
    <source>
        <dbReference type="EMBL" id="BAU53002.1"/>
    </source>
</evidence>
<dbReference type="KEGG" id="mgot:MgSA37_01169"/>
<reference evidence="1 2" key="1">
    <citation type="submission" date="2015-12" db="EMBL/GenBank/DDBJ databases">
        <title>Genome sequence of Mucilaginibacter gotjawali.</title>
        <authorList>
            <person name="Lee J.S."/>
            <person name="Lee K.C."/>
            <person name="Kim K.K."/>
            <person name="Lee B.W."/>
        </authorList>
    </citation>
    <scope>NUCLEOTIDE SEQUENCE [LARGE SCALE GENOMIC DNA]</scope>
    <source>
        <strain evidence="1 2">SA3-7</strain>
    </source>
</reference>
<dbReference type="RefSeq" id="WP_096350254.1">
    <property type="nucleotide sequence ID" value="NZ_AP017313.1"/>
</dbReference>
<dbReference type="OrthoDB" id="799901at2"/>
<evidence type="ECO:0000313" key="2">
    <source>
        <dbReference type="Proteomes" id="UP000218263"/>
    </source>
</evidence>